<evidence type="ECO:0000313" key="1">
    <source>
        <dbReference type="EMBL" id="MCX2983054.1"/>
    </source>
</evidence>
<name>A0ABT3TNU9_9GAMM</name>
<dbReference type="GO" id="GO:0016787">
    <property type="term" value="F:hydrolase activity"/>
    <property type="evidence" value="ECO:0007669"/>
    <property type="project" value="UniProtKB-KW"/>
</dbReference>
<keyword evidence="1" id="KW-0378">Hydrolase</keyword>
<organism evidence="1 2">
    <name type="scientific">Candidatus Litorirhabdus singularis</name>
    <dbReference type="NCBI Taxonomy" id="2518993"/>
    <lineage>
        <taxon>Bacteria</taxon>
        <taxon>Pseudomonadati</taxon>
        <taxon>Pseudomonadota</taxon>
        <taxon>Gammaproteobacteria</taxon>
        <taxon>Cellvibrionales</taxon>
        <taxon>Halieaceae</taxon>
        <taxon>Candidatus Litorirhabdus</taxon>
    </lineage>
</organism>
<comment type="caution">
    <text evidence="1">The sequence shown here is derived from an EMBL/GenBank/DDBJ whole genome shotgun (WGS) entry which is preliminary data.</text>
</comment>
<dbReference type="SUPFAM" id="SSF53474">
    <property type="entry name" value="alpha/beta-Hydrolases"/>
    <property type="match status" value="1"/>
</dbReference>
<accession>A0ABT3TNU9</accession>
<evidence type="ECO:0000313" key="2">
    <source>
        <dbReference type="Proteomes" id="UP001143362"/>
    </source>
</evidence>
<reference evidence="1" key="1">
    <citation type="submission" date="2019-02" db="EMBL/GenBank/DDBJ databases">
        <authorList>
            <person name="Li S.-H."/>
        </authorList>
    </citation>
    <scope>NUCLEOTIDE SEQUENCE</scope>
    <source>
        <strain evidence="1">IMCC14734</strain>
    </source>
</reference>
<dbReference type="EMBL" id="SHNN01000005">
    <property type="protein sequence ID" value="MCX2983054.1"/>
    <property type="molecule type" value="Genomic_DNA"/>
</dbReference>
<dbReference type="Gene3D" id="3.40.50.1820">
    <property type="entry name" value="alpha/beta hydrolase"/>
    <property type="match status" value="1"/>
</dbReference>
<sequence>MMFFARNTTLFLIAITLIGCDSDNDNNFIDGGSEPPELMQETLTLPSAAQPAFTPGSPGVVVTNPALLEQFGSNNFSLNNAVYTRYSLSDQDTSQPDAILVLVPGFEGGAANFSKLAENLMLRAQADTGQVFEVWAVDRRSNQLEDLAGFNIAEREQDASIGLNFLFGEELGMPLEGPLQDELGRRAIIYNSSDDLAFFAQWTELTHSQDIDAVVEAARDRAANNNVFLGGHSAGTGYAARYAATDLDLTPAAVVPGYAKLRGLVMFDGGGGRLGEVPSEALLDSIEARFDGGLYGAVRDQAPRCIDGLTACTVDTESTDCGAFANTSCTESTTAYTVLSSLLPTEVFAASSVSALDAAINGDGVISILQADQGGIPGNNAIEQISALAGLQLLLGSEPASSTSLMGNFLDDDGLPAGIFPFLAVSVGAPGPADNGVNTWLGIDQELPAESTPDNGPAPTDLAASAVWGVEAEVTDLVNDILPQFYAGDTNFTDWYYPASGLSVTSGLGLDSSALSAPPPVGRGRSDIANRTQASNVDIPVISFGGSNGLLPVSGGMLGYAETLAACAAPACDSLTPRVIDTEQPSTAFPTFGDASGGFEVVIAEGYSHLDVITAVDDETNPIIEALLVFMQRHLQ</sequence>
<protein>
    <submittedName>
        <fullName evidence="1">Alpha/beta fold hydrolase</fullName>
    </submittedName>
</protein>
<proteinExistence type="predicted"/>
<dbReference type="PROSITE" id="PS51257">
    <property type="entry name" value="PROKAR_LIPOPROTEIN"/>
    <property type="match status" value="1"/>
</dbReference>
<keyword evidence="2" id="KW-1185">Reference proteome</keyword>
<dbReference type="Proteomes" id="UP001143362">
    <property type="component" value="Unassembled WGS sequence"/>
</dbReference>
<gene>
    <name evidence="1" type="ORF">EYC98_19505</name>
</gene>
<dbReference type="InterPro" id="IPR029058">
    <property type="entry name" value="AB_hydrolase_fold"/>
</dbReference>